<organism evidence="3 4">
    <name type="scientific">Paenibacillus eucommiae</name>
    <dbReference type="NCBI Taxonomy" id="1355755"/>
    <lineage>
        <taxon>Bacteria</taxon>
        <taxon>Bacillati</taxon>
        <taxon>Bacillota</taxon>
        <taxon>Bacilli</taxon>
        <taxon>Bacillales</taxon>
        <taxon>Paenibacillaceae</taxon>
        <taxon>Paenibacillus</taxon>
    </lineage>
</organism>
<evidence type="ECO:0000256" key="1">
    <source>
        <dbReference type="ARBA" id="ARBA00022801"/>
    </source>
</evidence>
<dbReference type="PROSITE" id="PS00893">
    <property type="entry name" value="NUDIX_BOX"/>
    <property type="match status" value="1"/>
</dbReference>
<comment type="caution">
    <text evidence="3">The sequence shown here is derived from an EMBL/GenBank/DDBJ whole genome shotgun (WGS) entry which is preliminary data.</text>
</comment>
<dbReference type="Gene3D" id="3.90.79.10">
    <property type="entry name" value="Nucleoside Triphosphate Pyrophosphohydrolase"/>
    <property type="match status" value="1"/>
</dbReference>
<dbReference type="PROSITE" id="PS51462">
    <property type="entry name" value="NUDIX"/>
    <property type="match status" value="1"/>
</dbReference>
<dbReference type="SUPFAM" id="SSF55811">
    <property type="entry name" value="Nudix"/>
    <property type="match status" value="1"/>
</dbReference>
<evidence type="ECO:0000313" key="3">
    <source>
        <dbReference type="EMBL" id="MBP1994442.1"/>
    </source>
</evidence>
<accession>A0ABS4J3M2</accession>
<reference evidence="3 4" key="1">
    <citation type="submission" date="2021-03" db="EMBL/GenBank/DDBJ databases">
        <title>Genomic Encyclopedia of Type Strains, Phase IV (KMG-IV): sequencing the most valuable type-strain genomes for metagenomic binning, comparative biology and taxonomic classification.</title>
        <authorList>
            <person name="Goeker M."/>
        </authorList>
    </citation>
    <scope>NUCLEOTIDE SEQUENCE [LARGE SCALE GENOMIC DNA]</scope>
    <source>
        <strain evidence="3 4">DSM 26048</strain>
    </source>
</reference>
<proteinExistence type="predicted"/>
<evidence type="ECO:0000259" key="2">
    <source>
        <dbReference type="PROSITE" id="PS51462"/>
    </source>
</evidence>
<dbReference type="Pfam" id="PF00293">
    <property type="entry name" value="NUDIX"/>
    <property type="match status" value="1"/>
</dbReference>
<sequence length="132" mass="14881">MDDNQILIARMKGAHSFLPGGGIELGEGAQTALKRELQEELGIKTCEIIRFLGVIEFGIKAKNYCEINHLFEVKSKELSASVAPESLEAHLEFYWIEPTLDNLKREDVLPYLVQDMIPQLLKDGKPLWASNL</sequence>
<dbReference type="InterPro" id="IPR000086">
    <property type="entry name" value="NUDIX_hydrolase_dom"/>
</dbReference>
<gene>
    <name evidence="3" type="ORF">J2Z66_006078</name>
</gene>
<keyword evidence="4" id="KW-1185">Reference proteome</keyword>
<keyword evidence="1" id="KW-0378">Hydrolase</keyword>
<dbReference type="InterPro" id="IPR015797">
    <property type="entry name" value="NUDIX_hydrolase-like_dom_sf"/>
</dbReference>
<feature type="domain" description="Nudix hydrolase" evidence="2">
    <location>
        <begin position="1"/>
        <end position="121"/>
    </location>
</feature>
<name>A0ABS4J3M2_9BACL</name>
<dbReference type="EMBL" id="JAGGLB010000025">
    <property type="protein sequence ID" value="MBP1994442.1"/>
    <property type="molecule type" value="Genomic_DNA"/>
</dbReference>
<dbReference type="Proteomes" id="UP001519287">
    <property type="component" value="Unassembled WGS sequence"/>
</dbReference>
<dbReference type="InterPro" id="IPR020084">
    <property type="entry name" value="NUDIX_hydrolase_CS"/>
</dbReference>
<protein>
    <submittedName>
        <fullName evidence="3">ADP-ribose pyrophosphatase YjhB (NUDIX family)</fullName>
    </submittedName>
</protein>
<evidence type="ECO:0000313" key="4">
    <source>
        <dbReference type="Proteomes" id="UP001519287"/>
    </source>
</evidence>